<evidence type="ECO:0008006" key="3">
    <source>
        <dbReference type="Google" id="ProtNLM"/>
    </source>
</evidence>
<evidence type="ECO:0000313" key="1">
    <source>
        <dbReference type="EMBL" id="CEO98785.1"/>
    </source>
</evidence>
<reference evidence="1 2" key="1">
    <citation type="submission" date="2015-02" db="EMBL/GenBank/DDBJ databases">
        <authorList>
            <person name="Chooi Y.-H."/>
        </authorList>
    </citation>
    <scope>NUCLEOTIDE SEQUENCE [LARGE SCALE GENOMIC DNA]</scope>
    <source>
        <strain evidence="1">E3</strain>
    </source>
</reference>
<proteinExistence type="predicted"/>
<dbReference type="Proteomes" id="UP000039324">
    <property type="component" value="Unassembled WGS sequence"/>
</dbReference>
<evidence type="ECO:0000313" key="2">
    <source>
        <dbReference type="Proteomes" id="UP000039324"/>
    </source>
</evidence>
<protein>
    <recommendedName>
        <fullName evidence="3">F-box domain-containing protein</fullName>
    </recommendedName>
</protein>
<organism evidence="1 2">
    <name type="scientific">Plasmodiophora brassicae</name>
    <name type="common">Clubroot disease agent</name>
    <dbReference type="NCBI Taxonomy" id="37360"/>
    <lineage>
        <taxon>Eukaryota</taxon>
        <taxon>Sar</taxon>
        <taxon>Rhizaria</taxon>
        <taxon>Endomyxa</taxon>
        <taxon>Phytomyxea</taxon>
        <taxon>Plasmodiophorida</taxon>
        <taxon>Plasmodiophoridae</taxon>
        <taxon>Plasmodiophora</taxon>
    </lineage>
</organism>
<accession>A0A0G4IU34</accession>
<gene>
    <name evidence="1" type="ORF">PBRA_006898</name>
</gene>
<dbReference type="SUPFAM" id="SSF82171">
    <property type="entry name" value="DPP6 N-terminal domain-like"/>
    <property type="match status" value="1"/>
</dbReference>
<name>A0A0G4IU34_PLABS</name>
<keyword evidence="2" id="KW-1185">Reference proteome</keyword>
<dbReference type="EMBL" id="CDSF01000087">
    <property type="protein sequence ID" value="CEO98785.1"/>
    <property type="molecule type" value="Genomic_DNA"/>
</dbReference>
<sequence length="501" mass="55130">MFRPRFDMDRFCLCAYDDVGRDVRIPLSRWGFPDPGRARPEHDAGPHDPPLGALSRLPHDVLVVVARFLDLDDLRSVQRARLHSVVRSRVALRSPALSLFGTIDDVPRSAVFSTCGRLVVYRSDSRSLTMLRTDLRLEPRVIVARNCLDPLPAHRYVVVHGGTSVSPDGTQVAVAVETYAGDPNGGASATAFDANGNQVWPEPAGVVVVRLADGSHRYHPGPFRAACYSVNGRRLSVLSDNALYELEPDGSPVKRLDLPGPSNGLRYGGTYQVVATPDGGLVRLAGVGSIYDLDVEVRVAVCRADDPPALLDAAQFASLQWRNVAVVRDPGDPSVDNPLAIARDGRFMYSIRKTLSPSTFELVAYRCDGSALYTVAYEARSRTSDWILAASPDGIRLAVLTLRQQITFDYDSDRDFDSDESDDFLEEPLSMESPVTIRVEIWDLVHGCRQSLAKIRTLGSPREVRWLCNCQMLIQDATTSCSIYRIDCWCPCVHCASAADL</sequence>
<dbReference type="AlphaFoldDB" id="A0A0G4IU34"/>